<evidence type="ECO:0000313" key="2">
    <source>
        <dbReference type="EMBL" id="EMZ21703.1"/>
    </source>
</evidence>
<comment type="caution">
    <text evidence="2">The sequence shown here is derived from an EMBL/GenBank/DDBJ whole genome shotgun (WGS) entry which is preliminary data.</text>
</comment>
<name>N2A5J0_9FIRM</name>
<sequence length="133" mass="14343">MSRITAKKAFGFYLIVIAAVAAIISLIRFCIWAPAHQVMDVTIILALAAGIVMNFIMVVKDEDILVVLSSASYAYALFRHLTNQVGSFVDAFQGINMFGDATQVGTIVSIAIGMAVSVVLAILAGFMRREKEV</sequence>
<accession>N2A5J0</accession>
<dbReference type="HOGENOM" id="CLU_1903542_0_0_9"/>
<dbReference type="Proteomes" id="UP000012589">
    <property type="component" value="Unassembled WGS sequence"/>
</dbReference>
<keyword evidence="3" id="KW-1185">Reference proteome</keyword>
<feature type="transmembrane region" description="Helical" evidence="1">
    <location>
        <begin position="64"/>
        <end position="81"/>
    </location>
</feature>
<reference evidence="2 3" key="1">
    <citation type="journal article" date="2014" name="Genome Announc.">
        <title>Draft genome sequences of the altered schaedler flora, a defined bacterial community from gnotobiotic mice.</title>
        <authorList>
            <person name="Wannemuehler M.J."/>
            <person name="Overstreet A.M."/>
            <person name="Ward D.V."/>
            <person name="Phillips G.J."/>
        </authorList>
    </citation>
    <scope>NUCLEOTIDE SEQUENCE [LARGE SCALE GENOMIC DNA]</scope>
    <source>
        <strain evidence="2 3">ASF492</strain>
    </source>
</reference>
<keyword evidence="1" id="KW-1133">Transmembrane helix</keyword>
<evidence type="ECO:0008006" key="4">
    <source>
        <dbReference type="Google" id="ProtNLM"/>
    </source>
</evidence>
<dbReference type="EMBL" id="AQFT01000128">
    <property type="protein sequence ID" value="EMZ21703.1"/>
    <property type="molecule type" value="Genomic_DNA"/>
</dbReference>
<feature type="transmembrane region" description="Helical" evidence="1">
    <location>
        <begin position="41"/>
        <end position="59"/>
    </location>
</feature>
<feature type="transmembrane region" description="Helical" evidence="1">
    <location>
        <begin position="101"/>
        <end position="126"/>
    </location>
</feature>
<proteinExistence type="predicted"/>
<evidence type="ECO:0000256" key="1">
    <source>
        <dbReference type="SAM" id="Phobius"/>
    </source>
</evidence>
<dbReference type="AlphaFoldDB" id="N2A5J0"/>
<protein>
    <recommendedName>
        <fullName evidence="4">Integral membrane protein</fullName>
    </recommendedName>
</protein>
<keyword evidence="1" id="KW-0472">Membrane</keyword>
<dbReference type="STRING" id="1235802.C823_04398"/>
<dbReference type="OrthoDB" id="2064186at2"/>
<evidence type="ECO:0000313" key="3">
    <source>
        <dbReference type="Proteomes" id="UP000012589"/>
    </source>
</evidence>
<dbReference type="eggNOG" id="ENOG5032UT4">
    <property type="taxonomic scope" value="Bacteria"/>
</dbReference>
<gene>
    <name evidence="2" type="ORF">C823_04398</name>
</gene>
<feature type="transmembrane region" description="Helical" evidence="1">
    <location>
        <begin position="12"/>
        <end position="35"/>
    </location>
</feature>
<dbReference type="PATRIC" id="fig|1235802.3.peg.4674"/>
<keyword evidence="1" id="KW-0812">Transmembrane</keyword>
<organism evidence="2 3">
    <name type="scientific">Eubacterium plexicaudatum ASF492</name>
    <dbReference type="NCBI Taxonomy" id="1235802"/>
    <lineage>
        <taxon>Bacteria</taxon>
        <taxon>Bacillati</taxon>
        <taxon>Bacillota</taxon>
        <taxon>Clostridia</taxon>
        <taxon>Eubacteriales</taxon>
        <taxon>Eubacteriaceae</taxon>
        <taxon>Eubacterium</taxon>
    </lineage>
</organism>